<dbReference type="InterPro" id="IPR047697">
    <property type="entry name" value="AztD-like"/>
</dbReference>
<name>A0A852SKX3_9MICO</name>
<evidence type="ECO:0000256" key="1">
    <source>
        <dbReference type="SAM" id="SignalP"/>
    </source>
</evidence>
<evidence type="ECO:0000313" key="2">
    <source>
        <dbReference type="EMBL" id="NYD69825.1"/>
    </source>
</evidence>
<evidence type="ECO:0000313" key="3">
    <source>
        <dbReference type="Proteomes" id="UP000549913"/>
    </source>
</evidence>
<feature type="chain" id="PRO_5039107105" evidence="1">
    <location>
        <begin position="30"/>
        <end position="409"/>
    </location>
</feature>
<feature type="signal peptide" evidence="1">
    <location>
        <begin position="1"/>
        <end position="29"/>
    </location>
</feature>
<dbReference type="NCBIfam" id="NF038015">
    <property type="entry name" value="AztD"/>
    <property type="match status" value="1"/>
</dbReference>
<dbReference type="RefSeq" id="WP_246306432.1">
    <property type="nucleotide sequence ID" value="NZ_BSEW01000001.1"/>
</dbReference>
<dbReference type="SUPFAM" id="SSF50969">
    <property type="entry name" value="YVTN repeat-like/Quinoprotein amine dehydrogenase"/>
    <property type="match status" value="1"/>
</dbReference>
<gene>
    <name evidence="2" type="ORF">BJ984_000983</name>
</gene>
<keyword evidence="1" id="KW-0732">Signal</keyword>
<dbReference type="Gene3D" id="2.130.10.10">
    <property type="entry name" value="YVTN repeat-like/Quinoprotein amine dehydrogenase"/>
    <property type="match status" value="1"/>
</dbReference>
<dbReference type="Proteomes" id="UP000549913">
    <property type="component" value="Unassembled WGS sequence"/>
</dbReference>
<proteinExistence type="predicted"/>
<sequence>MNTRTTTHRRMIAAIALTTTTLLGLSACASTASGDPAGDAGPVSPNAAASTGPRIALTYDGGLLVLDGTSLDTLADIELAGFNRVNPAGDGRSVMVSTTDGFQVLDTGAGSSDGPELTDLVFEAPSPGHVVRHHGRTMLFADGTGETTIFDSAELLANAGAGRLPQTETVPSPEAHHGVSIELADGTLLTTIGTPDARTGVRALDSDRTETVRNEECPSVHGEGAVRGEVAVFGCSDGVLVYDDGAFTKIAAPDAYGRTGNAYVTETSQIMVGDYDADPDAEGYVLTALTLVDTEAKSSRVVSLPEGVGYTWRDVARTADDDAIVLGTDGALHVLDVTTGEFGASFPVIEAWEGPAEWQDAHPALVVDGGTAYVTDPATSSIHAVDVATGEVLASSELAGVPNEIAVTG</sequence>
<organism evidence="2 3">
    <name type="scientific">Herbiconiux flava</name>
    <dbReference type="NCBI Taxonomy" id="881268"/>
    <lineage>
        <taxon>Bacteria</taxon>
        <taxon>Bacillati</taxon>
        <taxon>Actinomycetota</taxon>
        <taxon>Actinomycetes</taxon>
        <taxon>Micrococcales</taxon>
        <taxon>Microbacteriaceae</taxon>
        <taxon>Herbiconiux</taxon>
    </lineage>
</organism>
<dbReference type="EMBL" id="JACCBM010000001">
    <property type="protein sequence ID" value="NYD69825.1"/>
    <property type="molecule type" value="Genomic_DNA"/>
</dbReference>
<reference evidence="2 3" key="1">
    <citation type="submission" date="2020-07" db="EMBL/GenBank/DDBJ databases">
        <title>Sequencing the genomes of 1000 actinobacteria strains.</title>
        <authorList>
            <person name="Klenk H.-P."/>
        </authorList>
    </citation>
    <scope>NUCLEOTIDE SEQUENCE [LARGE SCALE GENOMIC DNA]</scope>
    <source>
        <strain evidence="2 3">DSM 26474</strain>
    </source>
</reference>
<dbReference type="InterPro" id="IPR015943">
    <property type="entry name" value="WD40/YVTN_repeat-like_dom_sf"/>
</dbReference>
<comment type="caution">
    <text evidence="2">The sequence shown here is derived from an EMBL/GenBank/DDBJ whole genome shotgun (WGS) entry which is preliminary data.</text>
</comment>
<accession>A0A852SKX3</accession>
<dbReference type="AlphaFoldDB" id="A0A852SKX3"/>
<keyword evidence="3" id="KW-1185">Reference proteome</keyword>
<dbReference type="InterPro" id="IPR011044">
    <property type="entry name" value="Quino_amine_DH_bsu"/>
</dbReference>
<protein>
    <submittedName>
        <fullName evidence="2">Outer membrane protein assembly factor BamB</fullName>
    </submittedName>
</protein>
<dbReference type="PROSITE" id="PS51257">
    <property type="entry name" value="PROKAR_LIPOPROTEIN"/>
    <property type="match status" value="1"/>
</dbReference>